<evidence type="ECO:0000256" key="22">
    <source>
        <dbReference type="ARBA" id="ARBA00048135"/>
    </source>
</evidence>
<evidence type="ECO:0000256" key="28">
    <source>
        <dbReference type="ARBA" id="ARBA00049549"/>
    </source>
</evidence>
<organism evidence="32 33">
    <name type="scientific">Trichuris muris</name>
    <name type="common">Mouse whipworm</name>
    <dbReference type="NCBI Taxonomy" id="70415"/>
    <lineage>
        <taxon>Eukaryota</taxon>
        <taxon>Metazoa</taxon>
        <taxon>Ecdysozoa</taxon>
        <taxon>Nematoda</taxon>
        <taxon>Enoplea</taxon>
        <taxon>Dorylaimia</taxon>
        <taxon>Trichinellida</taxon>
        <taxon>Trichuridae</taxon>
        <taxon>Trichuris</taxon>
    </lineage>
</organism>
<feature type="transmembrane region" description="Helical" evidence="31">
    <location>
        <begin position="303"/>
        <end position="324"/>
    </location>
</feature>
<comment type="catalytic activity">
    <reaction evidence="28">
        <text>1,3-di-(9Z-octadecenoyl)-glycerol + (9Z)-octadecenoyl-CoA = 1,2,3-tri-(9Z-octadecenoyl)-glycerol + CoA</text>
        <dbReference type="Rhea" id="RHEA:38435"/>
        <dbReference type="ChEBI" id="CHEBI:53753"/>
        <dbReference type="ChEBI" id="CHEBI:57287"/>
        <dbReference type="ChEBI" id="CHEBI:57387"/>
        <dbReference type="ChEBI" id="CHEBI:75735"/>
    </reaction>
    <physiologicalReaction direction="left-to-right" evidence="28">
        <dbReference type="Rhea" id="RHEA:38436"/>
    </physiologicalReaction>
</comment>
<evidence type="ECO:0000256" key="16">
    <source>
        <dbReference type="ARBA" id="ARBA00023315"/>
    </source>
</evidence>
<evidence type="ECO:0000256" key="14">
    <source>
        <dbReference type="ARBA" id="ARBA00022989"/>
    </source>
</evidence>
<evidence type="ECO:0000256" key="15">
    <source>
        <dbReference type="ARBA" id="ARBA00023136"/>
    </source>
</evidence>
<evidence type="ECO:0000256" key="30">
    <source>
        <dbReference type="PIRSR" id="PIRSR000439-1"/>
    </source>
</evidence>
<evidence type="ECO:0000256" key="26">
    <source>
        <dbReference type="ARBA" id="ARBA00048907"/>
    </source>
</evidence>
<dbReference type="Pfam" id="PF03062">
    <property type="entry name" value="MBOAT"/>
    <property type="match status" value="1"/>
</dbReference>
<comment type="catalytic activity">
    <reaction evidence="26">
        <text>hexadecan-1-ol + hexadecanoyl-CoA = hexadecyl hexadecanoate + CoA</text>
        <dbReference type="Rhea" id="RHEA:38167"/>
        <dbReference type="ChEBI" id="CHEBI:16125"/>
        <dbReference type="ChEBI" id="CHEBI:57287"/>
        <dbReference type="ChEBI" id="CHEBI:57379"/>
        <dbReference type="ChEBI" id="CHEBI:75584"/>
    </reaction>
    <physiologicalReaction direction="left-to-right" evidence="26">
        <dbReference type="Rhea" id="RHEA:38168"/>
    </physiologicalReaction>
</comment>
<comment type="catalytic activity">
    <reaction evidence="27">
        <text>1-(9Z-octadecenoyl)-glycerol + (9Z)-octadecenoyl-CoA = 1,2-di-(9Z-octadecenoyl)-glycerol + CoA</text>
        <dbReference type="Rhea" id="RHEA:37915"/>
        <dbReference type="ChEBI" id="CHEBI:52323"/>
        <dbReference type="ChEBI" id="CHEBI:57287"/>
        <dbReference type="ChEBI" id="CHEBI:57387"/>
        <dbReference type="ChEBI" id="CHEBI:75342"/>
    </reaction>
    <physiologicalReaction direction="left-to-right" evidence="27">
        <dbReference type="Rhea" id="RHEA:37916"/>
    </physiologicalReaction>
</comment>
<dbReference type="UniPathway" id="UPA00230"/>
<dbReference type="InterPro" id="IPR027251">
    <property type="entry name" value="Diacylglycerol_acylTrfase1"/>
</dbReference>
<feature type="transmembrane region" description="Helical" evidence="31">
    <location>
        <begin position="161"/>
        <end position="182"/>
    </location>
</feature>
<dbReference type="GO" id="GO:0005789">
    <property type="term" value="C:endoplasmic reticulum membrane"/>
    <property type="evidence" value="ECO:0007669"/>
    <property type="project" value="UniProtKB-SubCell"/>
</dbReference>
<keyword evidence="11 29" id="KW-0808">Transferase</keyword>
<comment type="catalytic activity">
    <reaction evidence="23">
        <text>1-octadecanoyl-2-(5Z,8Z,11Z,14Z-eicosatetraenoyl)-sn-glycerol + (9Z)-octadecenoyl-CoA = 1-octadecanoyl-2-(5Z,8Z,11Z,14Z)-eicosatetraenoyl-3-(9Z)-octadecenoyl-sn-glycerol + CoA</text>
        <dbReference type="Rhea" id="RHEA:38307"/>
        <dbReference type="ChEBI" id="CHEBI:57287"/>
        <dbReference type="ChEBI" id="CHEBI:57387"/>
        <dbReference type="ChEBI" id="CHEBI:75728"/>
        <dbReference type="ChEBI" id="CHEBI:75729"/>
    </reaction>
    <physiologicalReaction direction="left-to-right" evidence="23">
        <dbReference type="Rhea" id="RHEA:38308"/>
    </physiologicalReaction>
</comment>
<dbReference type="AlphaFoldDB" id="A0A5S6R0T6"/>
<evidence type="ECO:0000256" key="12">
    <source>
        <dbReference type="ARBA" id="ARBA00022692"/>
    </source>
</evidence>
<evidence type="ECO:0000256" key="19">
    <source>
        <dbReference type="ARBA" id="ARBA00047609"/>
    </source>
</evidence>
<evidence type="ECO:0000256" key="5">
    <source>
        <dbReference type="ARBA" id="ARBA00001313"/>
    </source>
</evidence>
<feature type="transmembrane region" description="Helical" evidence="31">
    <location>
        <begin position="423"/>
        <end position="446"/>
    </location>
</feature>
<keyword evidence="12 31" id="KW-0812">Transmembrane</keyword>
<evidence type="ECO:0000256" key="2">
    <source>
        <dbReference type="ARBA" id="ARBA00000633"/>
    </source>
</evidence>
<keyword evidence="15 29" id="KW-0472">Membrane</keyword>
<keyword evidence="13 29" id="KW-0256">Endoplasmic reticulum</keyword>
<feature type="transmembrane region" description="Helical" evidence="31">
    <location>
        <begin position="253"/>
        <end position="272"/>
    </location>
</feature>
<dbReference type="STRING" id="70415.A0A5S6R0T6"/>
<evidence type="ECO:0000256" key="31">
    <source>
        <dbReference type="SAM" id="Phobius"/>
    </source>
</evidence>
<evidence type="ECO:0000256" key="6">
    <source>
        <dbReference type="ARBA" id="ARBA00001349"/>
    </source>
</evidence>
<evidence type="ECO:0000313" key="32">
    <source>
        <dbReference type="Proteomes" id="UP000046395"/>
    </source>
</evidence>
<evidence type="ECO:0000256" key="13">
    <source>
        <dbReference type="ARBA" id="ARBA00022824"/>
    </source>
</evidence>
<comment type="catalytic activity">
    <reaction evidence="19">
        <text>1-O-(9Z-octadecyl)-3-(9Z-octadecenoyl)-glycerol + (9Z)-octadecenoyl-CoA = 1-O-(9Z-octadecenyl)-2,3-di-(9Z-octadecenoyl)glycerol + CoA</text>
        <dbReference type="Rhea" id="RHEA:55344"/>
        <dbReference type="ChEBI" id="CHEBI:57287"/>
        <dbReference type="ChEBI" id="CHEBI:57387"/>
        <dbReference type="ChEBI" id="CHEBI:138735"/>
        <dbReference type="ChEBI" id="CHEBI:197429"/>
    </reaction>
    <physiologicalReaction direction="left-to-right" evidence="19">
        <dbReference type="Rhea" id="RHEA:55345"/>
    </physiologicalReaction>
</comment>
<keyword evidence="32" id="KW-1185">Reference proteome</keyword>
<evidence type="ECO:0000256" key="18">
    <source>
        <dbReference type="ARBA" id="ARBA00047367"/>
    </source>
</evidence>
<dbReference type="GO" id="GO:0004144">
    <property type="term" value="F:diacylglycerol O-acyltransferase activity"/>
    <property type="evidence" value="ECO:0007669"/>
    <property type="project" value="UniProtKB-EC"/>
</dbReference>
<dbReference type="InterPro" id="IPR014371">
    <property type="entry name" value="Oat_ACAT_DAG_ARE"/>
</dbReference>
<comment type="catalytic activity">
    <reaction evidence="24">
        <text>an acyl-CoA + a 1,2-diacyl-sn-glycerol = a triacyl-sn-glycerol + CoA</text>
        <dbReference type="Rhea" id="RHEA:10868"/>
        <dbReference type="ChEBI" id="CHEBI:17815"/>
        <dbReference type="ChEBI" id="CHEBI:57287"/>
        <dbReference type="ChEBI" id="CHEBI:58342"/>
        <dbReference type="ChEBI" id="CHEBI:64615"/>
        <dbReference type="EC" id="2.3.1.20"/>
    </reaction>
    <physiologicalReaction direction="left-to-right" evidence="24">
        <dbReference type="Rhea" id="RHEA:10869"/>
    </physiologicalReaction>
</comment>
<accession>A0A5S6R0T6</accession>
<evidence type="ECO:0000256" key="17">
    <source>
        <dbReference type="ARBA" id="ARBA00023610"/>
    </source>
</evidence>
<dbReference type="WBParaSite" id="TMUE_3000013266.1">
    <property type="protein sequence ID" value="TMUE_3000013266.1"/>
    <property type="gene ID" value="WBGene00287268"/>
</dbReference>
<comment type="catalytic activity">
    <reaction evidence="18">
        <text>1,2-di-(9Z-octadecenoyl)-sn-glycerol + (9Z)-octadecenoyl-CoA = 1,2,3-tri-(9Z-octadecenoyl)-glycerol + CoA</text>
        <dbReference type="Rhea" id="RHEA:38219"/>
        <dbReference type="ChEBI" id="CHEBI:52333"/>
        <dbReference type="ChEBI" id="CHEBI:53753"/>
        <dbReference type="ChEBI" id="CHEBI:57287"/>
        <dbReference type="ChEBI" id="CHEBI:57387"/>
    </reaction>
    <physiologicalReaction direction="left-to-right" evidence="18">
        <dbReference type="Rhea" id="RHEA:38220"/>
    </physiologicalReaction>
</comment>
<evidence type="ECO:0000256" key="3">
    <source>
        <dbReference type="ARBA" id="ARBA00000895"/>
    </source>
</evidence>
<comment type="subunit">
    <text evidence="17">Homodimer or homotetramer; both forms have similar enzymatic activities.</text>
</comment>
<name>A0A5S6R0T6_TRIMR</name>
<evidence type="ECO:0000256" key="20">
    <source>
        <dbReference type="ARBA" id="ARBA00047807"/>
    </source>
</evidence>
<comment type="pathway">
    <text evidence="9">Lipid metabolism; glycerolipid metabolism.</text>
</comment>
<keyword evidence="16 29" id="KW-0012">Acyltransferase</keyword>
<sequence>MRRRVVKSDLNLKSTSADVSAGRVARDSVPTGLDRPVHVAQDSLLCSSSMYTNYRGFFTLSLILLALSNIRVALENLIKYGVLINHQSILLIWFKETNFMPATLVFFVSHVFILTAFGVEKCLARSLISHRVGLAIIVGNLLTLLAFPAMCTLASESNPLGASLCLMFYWSLFMKLVSYAHVNGWYRARMTKTQPNAEAERDQRTDKASVKLNYPKNLTLKNMYYFVVAPTLCYELNFPRSPRIRKGFLLKRFLEMIFLPWLIMALAQQWIFPIVRNSVTPFEAMNFSGIVERLLKLAIPNHLLWLILFYLCFHSYLNFMAELLHFADREFYRDWWNASTSRYFWQNWNIPVHRWCVRHLYKPLISCGCSCKTANSSVFVFSAFFHEYLISVPLHVFRIWAFVAMLMQIPLNKLTSAIPAEHYLWGNMLVWLSVILGQPLCILMYYHDWYVAHRSDLPQPMRPPVCVRHEPFLATPAIGISNFEAVWPCCVSGLITSHCVLPLSVSLSTYILCHPSQRCHDQQAVL</sequence>
<dbReference type="GO" id="GO:0050252">
    <property type="term" value="F:retinol O-fatty-acyltransferase activity"/>
    <property type="evidence" value="ECO:0007669"/>
    <property type="project" value="UniProtKB-EC"/>
</dbReference>
<feature type="transmembrane region" description="Helical" evidence="31">
    <location>
        <begin position="132"/>
        <end position="155"/>
    </location>
</feature>
<feature type="transmembrane region" description="Helical" evidence="31">
    <location>
        <begin position="98"/>
        <end position="120"/>
    </location>
</feature>
<dbReference type="PANTHER" id="PTHR10408">
    <property type="entry name" value="STEROL O-ACYLTRANSFERASE"/>
    <property type="match status" value="1"/>
</dbReference>
<evidence type="ECO:0000256" key="11">
    <source>
        <dbReference type="ARBA" id="ARBA00022679"/>
    </source>
</evidence>
<comment type="catalytic activity">
    <reaction evidence="5">
        <text>2-(9Z-octadecenoyl)-glycerol + hexadecanoyl-CoA = 1-hexadecanoyl-2-(9Z-octadecenoyl)-sn-glycerol + CoA</text>
        <dbReference type="Rhea" id="RHEA:38071"/>
        <dbReference type="ChEBI" id="CHEBI:57287"/>
        <dbReference type="ChEBI" id="CHEBI:57379"/>
        <dbReference type="ChEBI" id="CHEBI:73990"/>
        <dbReference type="ChEBI" id="CHEBI:75466"/>
    </reaction>
    <physiologicalReaction direction="left-to-right" evidence="5">
        <dbReference type="Rhea" id="RHEA:38072"/>
    </physiologicalReaction>
</comment>
<evidence type="ECO:0000256" key="4">
    <source>
        <dbReference type="ARBA" id="ARBA00001118"/>
    </source>
</evidence>
<feature type="transmembrane region" description="Helical" evidence="31">
    <location>
        <begin position="388"/>
        <end position="411"/>
    </location>
</feature>
<keyword evidence="14 31" id="KW-1133">Transmembrane helix</keyword>
<comment type="catalytic activity">
    <reaction evidence="20">
        <text>1-O-(9Z-octadecenyl)-glycerol + (9Z)-octadecenoyl-CoA = 1-O-(9Z-octadecyl)-3-(9Z-octadecenoyl)-glycerol + CoA</text>
        <dbReference type="Rhea" id="RHEA:55340"/>
        <dbReference type="ChEBI" id="CHEBI:34116"/>
        <dbReference type="ChEBI" id="CHEBI:57287"/>
        <dbReference type="ChEBI" id="CHEBI:57387"/>
        <dbReference type="ChEBI" id="CHEBI:197429"/>
    </reaction>
    <physiologicalReaction direction="left-to-right" evidence="20">
        <dbReference type="Rhea" id="RHEA:55341"/>
    </physiologicalReaction>
</comment>
<reference evidence="33" key="1">
    <citation type="submission" date="2019-12" db="UniProtKB">
        <authorList>
            <consortium name="WormBaseParasite"/>
        </authorList>
    </citation>
    <scope>IDENTIFICATION</scope>
</reference>
<evidence type="ECO:0000256" key="9">
    <source>
        <dbReference type="ARBA" id="ARBA00005175"/>
    </source>
</evidence>
<dbReference type="PIRSF" id="PIRSF000439">
    <property type="entry name" value="Oat_ACAT_DAG_ARE"/>
    <property type="match status" value="1"/>
</dbReference>
<comment type="subcellular location">
    <subcellularLocation>
        <location evidence="8 29">Endoplasmic reticulum membrane</location>
        <topology evidence="8 29">Multi-pass membrane protein</topology>
    </subcellularLocation>
</comment>
<dbReference type="PANTHER" id="PTHR10408:SF7">
    <property type="entry name" value="DIACYLGLYCEROL O-ACYLTRANSFERASE 1"/>
    <property type="match status" value="1"/>
</dbReference>
<evidence type="ECO:0000256" key="23">
    <source>
        <dbReference type="ARBA" id="ARBA00048614"/>
    </source>
</evidence>
<protein>
    <recommendedName>
        <fullName evidence="29">O-acyltransferase</fullName>
    </recommendedName>
</protein>
<comment type="catalytic activity">
    <reaction evidence="21">
        <text>2,3-di-(9Z)-octadecenoyl-sn-glycerol + (9Z)-octadecenoyl-CoA = 1,2,3-tri-(9Z-octadecenoyl)-glycerol + CoA</text>
        <dbReference type="Rhea" id="RHEA:38439"/>
        <dbReference type="ChEBI" id="CHEBI:53753"/>
        <dbReference type="ChEBI" id="CHEBI:57287"/>
        <dbReference type="ChEBI" id="CHEBI:57387"/>
        <dbReference type="ChEBI" id="CHEBI:75824"/>
    </reaction>
    <physiologicalReaction direction="left-to-right" evidence="21">
        <dbReference type="Rhea" id="RHEA:38440"/>
    </physiologicalReaction>
</comment>
<feature type="transmembrane region" description="Helical" evidence="31">
    <location>
        <begin position="57"/>
        <end position="78"/>
    </location>
</feature>
<evidence type="ECO:0000256" key="25">
    <source>
        <dbReference type="ARBA" id="ARBA00048728"/>
    </source>
</evidence>
<comment type="catalytic activity">
    <reaction evidence="4">
        <text>hexadecane-1,2-diol + 2 hexadecanoyl-CoA = 1,2-O,O-dihexadecanoyl-1,2-hexadecanediol + 2 CoA</text>
        <dbReference type="Rhea" id="RHEA:38211"/>
        <dbReference type="ChEBI" id="CHEBI:57287"/>
        <dbReference type="ChEBI" id="CHEBI:57379"/>
        <dbReference type="ChEBI" id="CHEBI:75586"/>
        <dbReference type="ChEBI" id="CHEBI:75608"/>
    </reaction>
    <physiologicalReaction direction="left-to-right" evidence="4">
        <dbReference type="Rhea" id="RHEA:38212"/>
    </physiologicalReaction>
</comment>
<comment type="catalytic activity">
    <reaction evidence="2">
        <text>all-trans-retinol + an acyl-CoA = an all-trans-retinyl ester + CoA</text>
        <dbReference type="Rhea" id="RHEA:11488"/>
        <dbReference type="ChEBI" id="CHEBI:17336"/>
        <dbReference type="ChEBI" id="CHEBI:57287"/>
        <dbReference type="ChEBI" id="CHEBI:58342"/>
        <dbReference type="ChEBI" id="CHEBI:63410"/>
        <dbReference type="EC" id="2.3.1.76"/>
    </reaction>
    <physiologicalReaction direction="left-to-right" evidence="2">
        <dbReference type="Rhea" id="RHEA:11489"/>
    </physiologicalReaction>
</comment>
<comment type="catalytic activity">
    <reaction evidence="3">
        <text>13-cis-retinol + hexadecanoyl-CoA = 13-cis-retinyl hexadecanoate + CoA</text>
        <dbReference type="Rhea" id="RHEA:55296"/>
        <dbReference type="ChEBI" id="CHEBI:45479"/>
        <dbReference type="ChEBI" id="CHEBI:57287"/>
        <dbReference type="ChEBI" id="CHEBI:57379"/>
        <dbReference type="ChEBI" id="CHEBI:138722"/>
    </reaction>
    <physiologicalReaction direction="left-to-right" evidence="3">
        <dbReference type="Rhea" id="RHEA:55297"/>
    </physiologicalReaction>
</comment>
<comment type="catalytic activity">
    <reaction evidence="7">
        <text>all-trans-retinol + hexadecanoyl-CoA = all-trans-retinyl hexadecanoate + CoA</text>
        <dbReference type="Rhea" id="RHEA:38175"/>
        <dbReference type="ChEBI" id="CHEBI:17336"/>
        <dbReference type="ChEBI" id="CHEBI:17616"/>
        <dbReference type="ChEBI" id="CHEBI:57287"/>
        <dbReference type="ChEBI" id="CHEBI:57379"/>
    </reaction>
    <physiologicalReaction direction="left-to-right" evidence="7">
        <dbReference type="Rhea" id="RHEA:38176"/>
    </physiologicalReaction>
</comment>
<dbReference type="GO" id="GO:0019432">
    <property type="term" value="P:triglyceride biosynthetic process"/>
    <property type="evidence" value="ECO:0007669"/>
    <property type="project" value="InterPro"/>
</dbReference>
<evidence type="ECO:0000313" key="33">
    <source>
        <dbReference type="WBParaSite" id="TMUE_3000013266.1"/>
    </source>
</evidence>
<dbReference type="Proteomes" id="UP000046395">
    <property type="component" value="Unassembled WGS sequence"/>
</dbReference>
<comment type="catalytic activity">
    <reaction evidence="22">
        <text>2-(9Z-octadecenoyl)-glycerol + (9Z)-octadecenoyl-CoA = 1,2-di-(9Z-octadecenoyl)-sn-glycerol + CoA</text>
        <dbReference type="Rhea" id="RHEA:37911"/>
        <dbReference type="ChEBI" id="CHEBI:52333"/>
        <dbReference type="ChEBI" id="CHEBI:57287"/>
        <dbReference type="ChEBI" id="CHEBI:57387"/>
        <dbReference type="ChEBI" id="CHEBI:73990"/>
    </reaction>
    <physiologicalReaction direction="left-to-right" evidence="22">
        <dbReference type="Rhea" id="RHEA:37912"/>
    </physiologicalReaction>
</comment>
<comment type="catalytic activity">
    <reaction evidence="1">
        <text>hexadecane-1,2-diol + hexadecanoyl-CoA = 2-hydroxyhexadecyl hexadecanoate + CoA</text>
        <dbReference type="Rhea" id="RHEA:38171"/>
        <dbReference type="ChEBI" id="CHEBI:57287"/>
        <dbReference type="ChEBI" id="CHEBI:57379"/>
        <dbReference type="ChEBI" id="CHEBI:75586"/>
        <dbReference type="ChEBI" id="CHEBI:75587"/>
    </reaction>
    <physiologicalReaction direction="left-to-right" evidence="1">
        <dbReference type="Rhea" id="RHEA:38172"/>
    </physiologicalReaction>
</comment>
<comment type="catalytic activity">
    <reaction evidence="25">
        <text>1,2-di-(9Z-octadecenoyl)-glycerol + (9Z)-octadecenoate + H(+) = 1,2,3-tri-(9Z-octadecenoyl)-glycerol + H2O</text>
        <dbReference type="Rhea" id="RHEA:38379"/>
        <dbReference type="ChEBI" id="CHEBI:15377"/>
        <dbReference type="ChEBI" id="CHEBI:15378"/>
        <dbReference type="ChEBI" id="CHEBI:30823"/>
        <dbReference type="ChEBI" id="CHEBI:52323"/>
        <dbReference type="ChEBI" id="CHEBI:53753"/>
    </reaction>
    <physiologicalReaction direction="left-to-right" evidence="25">
        <dbReference type="Rhea" id="RHEA:38380"/>
    </physiologicalReaction>
</comment>
<evidence type="ECO:0000256" key="24">
    <source>
        <dbReference type="ARBA" id="ARBA00048634"/>
    </source>
</evidence>
<evidence type="ECO:0000256" key="8">
    <source>
        <dbReference type="ARBA" id="ARBA00004477"/>
    </source>
</evidence>
<feature type="active site" evidence="30">
    <location>
        <position position="386"/>
    </location>
</feature>
<evidence type="ECO:0000256" key="27">
    <source>
        <dbReference type="ARBA" id="ARBA00049168"/>
    </source>
</evidence>
<comment type="similarity">
    <text evidence="10 29">Belongs to the membrane-bound acyltransferase family. Sterol o-acyltransferase subfamily.</text>
</comment>
<proteinExistence type="inferred from homology"/>
<evidence type="ECO:0000256" key="29">
    <source>
        <dbReference type="PIRNR" id="PIRNR000439"/>
    </source>
</evidence>
<comment type="catalytic activity">
    <reaction evidence="6">
        <text>1,2-di-(9Z-octadecenoyl)-sn-glycerol + hexadecanoyl-CoA = 1,2-di-(9Z)-octadecenoyl-3-hexadecanoyl-sn-glycerol + CoA</text>
        <dbReference type="Rhea" id="RHEA:38163"/>
        <dbReference type="ChEBI" id="CHEBI:52333"/>
        <dbReference type="ChEBI" id="CHEBI:57287"/>
        <dbReference type="ChEBI" id="CHEBI:57379"/>
        <dbReference type="ChEBI" id="CHEBI:75583"/>
    </reaction>
    <physiologicalReaction direction="left-to-right" evidence="6">
        <dbReference type="Rhea" id="RHEA:38164"/>
    </physiologicalReaction>
</comment>
<dbReference type="PIRSF" id="PIRSF500231">
    <property type="entry name" value="Oat_dag"/>
    <property type="match status" value="1"/>
</dbReference>
<dbReference type="InterPro" id="IPR004299">
    <property type="entry name" value="MBOAT_fam"/>
</dbReference>
<evidence type="ECO:0000256" key="1">
    <source>
        <dbReference type="ARBA" id="ARBA00000174"/>
    </source>
</evidence>
<evidence type="ECO:0000256" key="7">
    <source>
        <dbReference type="ARBA" id="ARBA00001764"/>
    </source>
</evidence>
<evidence type="ECO:0000256" key="21">
    <source>
        <dbReference type="ARBA" id="ARBA00048096"/>
    </source>
</evidence>
<evidence type="ECO:0000256" key="10">
    <source>
        <dbReference type="ARBA" id="ARBA00009010"/>
    </source>
</evidence>